<feature type="transmembrane region" description="Helical" evidence="6">
    <location>
        <begin position="234"/>
        <end position="257"/>
    </location>
</feature>
<reference evidence="7" key="1">
    <citation type="submission" date="2020-02" db="EMBL/GenBank/DDBJ databases">
        <authorList>
            <person name="Meier V. D."/>
        </authorList>
    </citation>
    <scope>NUCLEOTIDE SEQUENCE</scope>
    <source>
        <strain evidence="7">AVDCRST_MAG33</strain>
    </source>
</reference>
<gene>
    <name evidence="7" type="ORF">AVDCRST_MAG33-1391</name>
</gene>
<dbReference type="PANTHER" id="PTHR32196">
    <property type="entry name" value="ABC TRANSPORTER PERMEASE PROTEIN YPHD-RELATED-RELATED"/>
    <property type="match status" value="1"/>
</dbReference>
<evidence type="ECO:0000256" key="2">
    <source>
        <dbReference type="ARBA" id="ARBA00022475"/>
    </source>
</evidence>
<keyword evidence="3 6" id="KW-0812">Transmembrane</keyword>
<dbReference type="PANTHER" id="PTHR32196:SF72">
    <property type="entry name" value="RIBOSE IMPORT PERMEASE PROTEIN RBSC"/>
    <property type="match status" value="1"/>
</dbReference>
<evidence type="ECO:0000256" key="6">
    <source>
        <dbReference type="SAM" id="Phobius"/>
    </source>
</evidence>
<dbReference type="CDD" id="cd06579">
    <property type="entry name" value="TM_PBP1_transp_AraH_like"/>
    <property type="match status" value="1"/>
</dbReference>
<evidence type="ECO:0000256" key="4">
    <source>
        <dbReference type="ARBA" id="ARBA00022989"/>
    </source>
</evidence>
<feature type="transmembrane region" description="Helical" evidence="6">
    <location>
        <begin position="116"/>
        <end position="135"/>
    </location>
</feature>
<feature type="transmembrane region" description="Helical" evidence="6">
    <location>
        <begin position="28"/>
        <end position="50"/>
    </location>
</feature>
<dbReference type="InterPro" id="IPR001851">
    <property type="entry name" value="ABC_transp_permease"/>
</dbReference>
<name>A0A6J4UT29_9BACT</name>
<evidence type="ECO:0000256" key="1">
    <source>
        <dbReference type="ARBA" id="ARBA00004651"/>
    </source>
</evidence>
<dbReference type="AlphaFoldDB" id="A0A6J4UT29"/>
<keyword evidence="2" id="KW-1003">Cell membrane</keyword>
<feature type="transmembrane region" description="Helical" evidence="6">
    <location>
        <begin position="141"/>
        <end position="162"/>
    </location>
</feature>
<dbReference type="GO" id="GO:0022857">
    <property type="term" value="F:transmembrane transporter activity"/>
    <property type="evidence" value="ECO:0007669"/>
    <property type="project" value="InterPro"/>
</dbReference>
<evidence type="ECO:0000256" key="3">
    <source>
        <dbReference type="ARBA" id="ARBA00022692"/>
    </source>
</evidence>
<comment type="subcellular location">
    <subcellularLocation>
        <location evidence="1">Cell membrane</location>
        <topology evidence="1">Multi-pass membrane protein</topology>
    </subcellularLocation>
</comment>
<feature type="transmembrane region" description="Helical" evidence="6">
    <location>
        <begin position="182"/>
        <end position="203"/>
    </location>
</feature>
<proteinExistence type="predicted"/>
<keyword evidence="4 6" id="KW-1133">Transmembrane helix</keyword>
<dbReference type="EMBL" id="CADCWK010000139">
    <property type="protein sequence ID" value="CAA9557450.1"/>
    <property type="molecule type" value="Genomic_DNA"/>
</dbReference>
<evidence type="ECO:0000256" key="5">
    <source>
        <dbReference type="ARBA" id="ARBA00023136"/>
    </source>
</evidence>
<keyword evidence="5 6" id="KW-0472">Membrane</keyword>
<dbReference type="Pfam" id="PF02653">
    <property type="entry name" value="BPD_transp_2"/>
    <property type="match status" value="1"/>
</dbReference>
<accession>A0A6J4UT29</accession>
<feature type="transmembrane region" description="Helical" evidence="6">
    <location>
        <begin position="87"/>
        <end position="104"/>
    </location>
</feature>
<feature type="transmembrane region" description="Helical" evidence="6">
    <location>
        <begin position="269"/>
        <end position="302"/>
    </location>
</feature>
<dbReference type="GO" id="GO:0005886">
    <property type="term" value="C:plasma membrane"/>
    <property type="evidence" value="ECO:0007669"/>
    <property type="project" value="UniProtKB-SubCell"/>
</dbReference>
<protein>
    <submittedName>
        <fullName evidence="7">Ribose ABC transport system, permease protein RbsC</fullName>
    </submittedName>
</protein>
<organism evidence="7">
    <name type="scientific">uncultured Thermomicrobiales bacterium</name>
    <dbReference type="NCBI Taxonomy" id="1645740"/>
    <lineage>
        <taxon>Bacteria</taxon>
        <taxon>Pseudomonadati</taxon>
        <taxon>Thermomicrobiota</taxon>
        <taxon>Thermomicrobia</taxon>
        <taxon>Thermomicrobiales</taxon>
        <taxon>environmental samples</taxon>
    </lineage>
</organism>
<sequence length="335" mass="33803">MASNLSSPAAGSTTSSGRTAIGSIGRSYGGLAALLLLIAYNAVFNAGAFLTVSSLRINLTQVAEIAIVATAMTLVIATGGIDLSVGSLMAIAGSIAPLILLSSAAPWDVPFLGGALAYVIPILVVAAFGAANGFLVASLRIQPIIATLILFISGRGIAQVIAGGRLKSFDEPGWQVIGQGRVLGIPVQAIIMVVVVVTAAWVLKRTVFGRYVLATGGNEEAARLAGVPVVRVKYAVYIVSAMLAGLAGLISIAINSASDPANVGQDMELNAIAAVAVGGTSLLGGRATIVGTFIGALIIQLTGYTLLTEGLSDATVRIVTAGAILGAVLLQRRAR</sequence>
<feature type="transmembrane region" description="Helical" evidence="6">
    <location>
        <begin position="62"/>
        <end position="81"/>
    </location>
</feature>
<evidence type="ECO:0000313" key="7">
    <source>
        <dbReference type="EMBL" id="CAA9557450.1"/>
    </source>
</evidence>